<dbReference type="Proteomes" id="UP001165395">
    <property type="component" value="Unassembled WGS sequence"/>
</dbReference>
<evidence type="ECO:0000256" key="3">
    <source>
        <dbReference type="ARBA" id="ARBA00012327"/>
    </source>
</evidence>
<evidence type="ECO:0000256" key="4">
    <source>
        <dbReference type="ARBA" id="ARBA00022603"/>
    </source>
</evidence>
<keyword evidence="11" id="KW-1185">Reference proteome</keyword>
<keyword evidence="5 8" id="KW-0808">Transferase</keyword>
<dbReference type="InterPro" id="IPR029063">
    <property type="entry name" value="SAM-dependent_MTases_sf"/>
</dbReference>
<comment type="function">
    <text evidence="8">Converts the free carboxyl group of a malonyl-thioester to its methyl ester by transfer of a methyl group from S-adenosyl-L-methionine (SAM). It allows to synthesize pimeloyl-ACP via the fatty acid synthetic pathway.</text>
</comment>
<dbReference type="EMBL" id="JAJBZT010000004">
    <property type="protein sequence ID" value="MCB6183537.1"/>
    <property type="molecule type" value="Genomic_DNA"/>
</dbReference>
<evidence type="ECO:0000256" key="5">
    <source>
        <dbReference type="ARBA" id="ARBA00022679"/>
    </source>
</evidence>
<evidence type="ECO:0000256" key="8">
    <source>
        <dbReference type="HAMAP-Rule" id="MF_00835"/>
    </source>
</evidence>
<reference evidence="10" key="1">
    <citation type="submission" date="2021-10" db="EMBL/GenBank/DDBJ databases">
        <title>The complete genome sequence of Leeia sp. TBRC 13508.</title>
        <authorList>
            <person name="Charoenyingcharoen P."/>
            <person name="Yukphan P."/>
        </authorList>
    </citation>
    <scope>NUCLEOTIDE SEQUENCE</scope>
    <source>
        <strain evidence="10">TBRC 13508</strain>
    </source>
</reference>
<evidence type="ECO:0000313" key="11">
    <source>
        <dbReference type="Proteomes" id="UP001165395"/>
    </source>
</evidence>
<dbReference type="GO" id="GO:0102130">
    <property type="term" value="F:malonyl-CoA methyltransferase activity"/>
    <property type="evidence" value="ECO:0007669"/>
    <property type="project" value="UniProtKB-EC"/>
</dbReference>
<keyword evidence="4 8" id="KW-0489">Methyltransferase</keyword>
<evidence type="ECO:0000313" key="10">
    <source>
        <dbReference type="EMBL" id="MCB6183537.1"/>
    </source>
</evidence>
<dbReference type="Gene3D" id="3.40.50.150">
    <property type="entry name" value="Vaccinia Virus protein VP39"/>
    <property type="match status" value="1"/>
</dbReference>
<dbReference type="PANTHER" id="PTHR13090:SF1">
    <property type="entry name" value="ARGININE-HYDROXYLASE NDUFAF5, MITOCHONDRIAL"/>
    <property type="match status" value="1"/>
</dbReference>
<dbReference type="RefSeq" id="WP_227180320.1">
    <property type="nucleotide sequence ID" value="NZ_JAJBZT010000004.1"/>
</dbReference>
<gene>
    <name evidence="8 10" type="primary">bioC</name>
    <name evidence="10" type="ORF">LIN78_08255</name>
</gene>
<dbReference type="EC" id="2.1.1.197" evidence="3 8"/>
<dbReference type="PANTHER" id="PTHR13090">
    <property type="entry name" value="ARGININE-HYDROXYLASE NDUFAF5, MITOCHONDRIAL"/>
    <property type="match status" value="1"/>
</dbReference>
<protein>
    <recommendedName>
        <fullName evidence="3 8">Malonyl-[acyl-carrier protein] O-methyltransferase</fullName>
        <shortName evidence="8">Malonyl-ACP O-methyltransferase</shortName>
        <ecNumber evidence="3 8">2.1.1.197</ecNumber>
    </recommendedName>
    <alternativeName>
        <fullName evidence="8">Biotin synthesis protein BioC</fullName>
    </alternativeName>
</protein>
<comment type="pathway">
    <text evidence="2 8">Cofactor biosynthesis; biotin biosynthesis.</text>
</comment>
<keyword evidence="7 8" id="KW-0093">Biotin biosynthesis</keyword>
<evidence type="ECO:0000256" key="6">
    <source>
        <dbReference type="ARBA" id="ARBA00022691"/>
    </source>
</evidence>
<dbReference type="InterPro" id="IPR050602">
    <property type="entry name" value="Malonyl-ACP_OMT"/>
</dbReference>
<evidence type="ECO:0000259" key="9">
    <source>
        <dbReference type="Pfam" id="PF08241"/>
    </source>
</evidence>
<evidence type="ECO:0000256" key="7">
    <source>
        <dbReference type="ARBA" id="ARBA00022756"/>
    </source>
</evidence>
<dbReference type="InterPro" id="IPR011814">
    <property type="entry name" value="BioC"/>
</dbReference>
<comment type="caution">
    <text evidence="10">The sequence shown here is derived from an EMBL/GenBank/DDBJ whole genome shotgun (WGS) entry which is preliminary data.</text>
</comment>
<dbReference type="NCBIfam" id="TIGR02072">
    <property type="entry name" value="BioC"/>
    <property type="match status" value="1"/>
</dbReference>
<dbReference type="HAMAP" id="MF_00835">
    <property type="entry name" value="BioC"/>
    <property type="match status" value="1"/>
</dbReference>
<proteinExistence type="inferred from homology"/>
<dbReference type="Pfam" id="PF08241">
    <property type="entry name" value="Methyltransf_11"/>
    <property type="match status" value="1"/>
</dbReference>
<dbReference type="GO" id="GO:0032259">
    <property type="term" value="P:methylation"/>
    <property type="evidence" value="ECO:0007669"/>
    <property type="project" value="UniProtKB-KW"/>
</dbReference>
<dbReference type="InterPro" id="IPR013216">
    <property type="entry name" value="Methyltransf_11"/>
</dbReference>
<keyword evidence="6 8" id="KW-0949">S-adenosyl-L-methionine</keyword>
<sequence length="292" mass="33045">MSEHFLPNKKLMRASFNSAAEQYDAAAILQQEVCDRMAERLAYIKLEPEIVLDAGSGTGFGREKLQAQYAKANVVELDIAHAMLIASRKKTSKWKRLFKEPPAICADIEQLPIADNSLGMIWSNLAIQWVNDLDRAFAEFHRVLQPNGLLMFSTLGPDTLKELRHAFSGVDNSDHVNRFIDMHDIGDGLVRNGFATPVMDMEFITMTYHDVKAVMNDLKSIGAHNVMHGRPAGLMGKQRWQRVLETYETYRKDGLLPATYEVVYGHAWKPEPKASKTLADGRQVIEFRPRTK</sequence>
<name>A0ABS8D5Y0_9NEIS</name>
<feature type="domain" description="Methyltransferase type 11" evidence="9">
    <location>
        <begin position="52"/>
        <end position="152"/>
    </location>
</feature>
<evidence type="ECO:0000256" key="1">
    <source>
        <dbReference type="ARBA" id="ARBA00000852"/>
    </source>
</evidence>
<comment type="catalytic activity">
    <reaction evidence="1 8">
        <text>malonyl-[ACP] + S-adenosyl-L-methionine = malonyl-[ACP] methyl ester + S-adenosyl-L-homocysteine</text>
        <dbReference type="Rhea" id="RHEA:17105"/>
        <dbReference type="Rhea" id="RHEA-COMP:9623"/>
        <dbReference type="Rhea" id="RHEA-COMP:9954"/>
        <dbReference type="ChEBI" id="CHEBI:57856"/>
        <dbReference type="ChEBI" id="CHEBI:59789"/>
        <dbReference type="ChEBI" id="CHEBI:78449"/>
        <dbReference type="ChEBI" id="CHEBI:78845"/>
        <dbReference type="EC" id="2.1.1.197"/>
    </reaction>
</comment>
<organism evidence="10 11">
    <name type="scientific">Leeia speluncae</name>
    <dbReference type="NCBI Taxonomy" id="2884804"/>
    <lineage>
        <taxon>Bacteria</taxon>
        <taxon>Pseudomonadati</taxon>
        <taxon>Pseudomonadota</taxon>
        <taxon>Betaproteobacteria</taxon>
        <taxon>Neisseriales</taxon>
        <taxon>Leeiaceae</taxon>
        <taxon>Leeia</taxon>
    </lineage>
</organism>
<dbReference type="SUPFAM" id="SSF53335">
    <property type="entry name" value="S-adenosyl-L-methionine-dependent methyltransferases"/>
    <property type="match status" value="1"/>
</dbReference>
<evidence type="ECO:0000256" key="2">
    <source>
        <dbReference type="ARBA" id="ARBA00004746"/>
    </source>
</evidence>
<dbReference type="CDD" id="cd02440">
    <property type="entry name" value="AdoMet_MTases"/>
    <property type="match status" value="1"/>
</dbReference>
<accession>A0ABS8D5Y0</accession>
<comment type="similarity">
    <text evidence="8">Belongs to the methyltransferase superfamily.</text>
</comment>